<dbReference type="Gene3D" id="3.70.10.10">
    <property type="match status" value="1"/>
</dbReference>
<dbReference type="InterPro" id="IPR001001">
    <property type="entry name" value="DNA_polIII_beta"/>
</dbReference>
<evidence type="ECO:0000256" key="4">
    <source>
        <dbReference type="ARBA" id="ARBA00022490"/>
    </source>
</evidence>
<dbReference type="InterPro" id="IPR022637">
    <property type="entry name" value="DNA_polIII_beta_cen"/>
</dbReference>
<comment type="subunit">
    <text evidence="10">Forms a ring-shaped head-to-tail homodimer around DNA.</text>
</comment>
<keyword evidence="4 10" id="KW-0963">Cytoplasm</keyword>
<dbReference type="Pfam" id="PF02768">
    <property type="entry name" value="DNA_pol3_beta_3"/>
    <property type="match status" value="1"/>
</dbReference>
<comment type="subcellular location">
    <subcellularLocation>
        <location evidence="1 10">Cytoplasm</location>
    </subcellularLocation>
</comment>
<evidence type="ECO:0000313" key="14">
    <source>
        <dbReference type="EMBL" id="SMC57371.1"/>
    </source>
</evidence>
<dbReference type="Gene3D" id="3.10.150.10">
    <property type="entry name" value="DNA Polymerase III, subunit A, domain 2"/>
    <property type="match status" value="1"/>
</dbReference>
<dbReference type="Pfam" id="PF00712">
    <property type="entry name" value="DNA_pol3_beta"/>
    <property type="match status" value="1"/>
</dbReference>
<dbReference type="InterPro" id="IPR022634">
    <property type="entry name" value="DNA_polIII_beta_N"/>
</dbReference>
<accession>A0A1W2AAC2</accession>
<dbReference type="NCBIfam" id="TIGR00663">
    <property type="entry name" value="dnan"/>
    <property type="match status" value="1"/>
</dbReference>
<keyword evidence="9" id="KW-0238">DNA-binding</keyword>
<comment type="similarity">
    <text evidence="2 10">Belongs to the beta sliding clamp family.</text>
</comment>
<keyword evidence="5 10" id="KW-0808">Transferase</keyword>
<dbReference type="GO" id="GO:0003677">
    <property type="term" value="F:DNA binding"/>
    <property type="evidence" value="ECO:0007669"/>
    <property type="project" value="UniProtKB-UniRule"/>
</dbReference>
<evidence type="ECO:0000256" key="10">
    <source>
        <dbReference type="PIRNR" id="PIRNR000804"/>
    </source>
</evidence>
<dbReference type="GO" id="GO:0008408">
    <property type="term" value="F:3'-5' exonuclease activity"/>
    <property type="evidence" value="ECO:0007669"/>
    <property type="project" value="InterPro"/>
</dbReference>
<organism evidence="14 15">
    <name type="scientific">Papillibacter cinnamivorans DSM 12816</name>
    <dbReference type="NCBI Taxonomy" id="1122930"/>
    <lineage>
        <taxon>Bacteria</taxon>
        <taxon>Bacillati</taxon>
        <taxon>Bacillota</taxon>
        <taxon>Clostridia</taxon>
        <taxon>Eubacteriales</taxon>
        <taxon>Oscillospiraceae</taxon>
        <taxon>Papillibacter</taxon>
    </lineage>
</organism>
<dbReference type="Proteomes" id="UP000192790">
    <property type="component" value="Unassembled WGS sequence"/>
</dbReference>
<keyword evidence="15" id="KW-1185">Reference proteome</keyword>
<keyword evidence="8 10" id="KW-0239">DNA-directed DNA polymerase</keyword>
<dbReference type="SMART" id="SM00480">
    <property type="entry name" value="POL3Bc"/>
    <property type="match status" value="1"/>
</dbReference>
<dbReference type="AlphaFoldDB" id="A0A1W2AAC2"/>
<name>A0A1W2AAC2_9FIRM</name>
<dbReference type="CDD" id="cd00140">
    <property type="entry name" value="beta_clamp"/>
    <property type="match status" value="1"/>
</dbReference>
<dbReference type="PANTHER" id="PTHR30478">
    <property type="entry name" value="DNA POLYMERASE III SUBUNIT BETA"/>
    <property type="match status" value="1"/>
</dbReference>
<evidence type="ECO:0000256" key="1">
    <source>
        <dbReference type="ARBA" id="ARBA00004496"/>
    </source>
</evidence>
<dbReference type="GO" id="GO:0006271">
    <property type="term" value="P:DNA strand elongation involved in DNA replication"/>
    <property type="evidence" value="ECO:0007669"/>
    <property type="project" value="TreeGrafter"/>
</dbReference>
<sequence length="372" mass="40629">MKFSCEKVLLQNAVSVASRTVSPKSSIPALEGILLEAESSLLLTGYNMQTGIRTTVEANIEKAGRIVLNSRLFGEIVRKLPDDIVFFSSNDKCMVTIRCGISEFNILGTDAEEYPELPSVEQQNGFSLTQQALRSMIGETLFAVSDNESRPIHTGSLFELDDTGLTVVSVDGFRLALRQEPIEHSEGSGFSFVVPGNALSEVEKIASDEEKMATITVGGRHVLFQMGDTLLISRRLEGDFLDYKKAVPRTNKIKITANTQQLADSIERVSLIISDKQKSPVRCVLEKNVLKVSSSTALGTAYDECPVEGDGGGLEIGFNNKYLLDALKKAPADSVHMEFNTSVSPCILLPAEGEKKFLYMVLPVRLKANEGQ</sequence>
<feature type="domain" description="DNA polymerase III beta sliding clamp N-terminal" evidence="11">
    <location>
        <begin position="1"/>
        <end position="118"/>
    </location>
</feature>
<dbReference type="InterPro" id="IPR022635">
    <property type="entry name" value="DNA_polIII_beta_C"/>
</dbReference>
<reference evidence="14 15" key="1">
    <citation type="submission" date="2017-04" db="EMBL/GenBank/DDBJ databases">
        <authorList>
            <person name="Afonso C.L."/>
            <person name="Miller P.J."/>
            <person name="Scott M.A."/>
            <person name="Spackman E."/>
            <person name="Goraichik I."/>
            <person name="Dimitrov K.M."/>
            <person name="Suarez D.L."/>
            <person name="Swayne D.E."/>
        </authorList>
    </citation>
    <scope>NUCLEOTIDE SEQUENCE [LARGE SCALE GENOMIC DNA]</scope>
    <source>
        <strain evidence="14 15">DSM 12816</strain>
    </source>
</reference>
<protein>
    <recommendedName>
        <fullName evidence="3 10">Beta sliding clamp</fullName>
    </recommendedName>
</protein>
<dbReference type="OrthoDB" id="8421503at2"/>
<evidence type="ECO:0000259" key="12">
    <source>
        <dbReference type="Pfam" id="PF02767"/>
    </source>
</evidence>
<evidence type="ECO:0000256" key="7">
    <source>
        <dbReference type="ARBA" id="ARBA00022705"/>
    </source>
</evidence>
<dbReference type="GO" id="GO:0003887">
    <property type="term" value="F:DNA-directed DNA polymerase activity"/>
    <property type="evidence" value="ECO:0007669"/>
    <property type="project" value="UniProtKB-UniRule"/>
</dbReference>
<dbReference type="GO" id="GO:0009360">
    <property type="term" value="C:DNA polymerase III complex"/>
    <property type="evidence" value="ECO:0007669"/>
    <property type="project" value="InterPro"/>
</dbReference>
<dbReference type="GO" id="GO:0005737">
    <property type="term" value="C:cytoplasm"/>
    <property type="evidence" value="ECO:0007669"/>
    <property type="project" value="UniProtKB-SubCell"/>
</dbReference>
<evidence type="ECO:0000256" key="6">
    <source>
        <dbReference type="ARBA" id="ARBA00022695"/>
    </source>
</evidence>
<dbReference type="SUPFAM" id="SSF55979">
    <property type="entry name" value="DNA clamp"/>
    <property type="match status" value="3"/>
</dbReference>
<proteinExistence type="inferred from homology"/>
<dbReference type="PANTHER" id="PTHR30478:SF0">
    <property type="entry name" value="BETA SLIDING CLAMP"/>
    <property type="match status" value="1"/>
</dbReference>
<evidence type="ECO:0000259" key="13">
    <source>
        <dbReference type="Pfam" id="PF02768"/>
    </source>
</evidence>
<evidence type="ECO:0000256" key="9">
    <source>
        <dbReference type="ARBA" id="ARBA00023125"/>
    </source>
</evidence>
<evidence type="ECO:0000256" key="3">
    <source>
        <dbReference type="ARBA" id="ARBA00021035"/>
    </source>
</evidence>
<evidence type="ECO:0000256" key="8">
    <source>
        <dbReference type="ARBA" id="ARBA00022932"/>
    </source>
</evidence>
<evidence type="ECO:0000313" key="15">
    <source>
        <dbReference type="Proteomes" id="UP000192790"/>
    </source>
</evidence>
<evidence type="ECO:0000259" key="11">
    <source>
        <dbReference type="Pfam" id="PF00712"/>
    </source>
</evidence>
<evidence type="ECO:0000256" key="2">
    <source>
        <dbReference type="ARBA" id="ARBA00010752"/>
    </source>
</evidence>
<keyword evidence="6 10" id="KW-0548">Nucleotidyltransferase</keyword>
<keyword evidence="7 10" id="KW-0235">DNA replication</keyword>
<dbReference type="RefSeq" id="WP_084234299.1">
    <property type="nucleotide sequence ID" value="NZ_FWXW01000003.1"/>
</dbReference>
<dbReference type="InterPro" id="IPR046938">
    <property type="entry name" value="DNA_clamp_sf"/>
</dbReference>
<evidence type="ECO:0000256" key="5">
    <source>
        <dbReference type="ARBA" id="ARBA00022679"/>
    </source>
</evidence>
<gene>
    <name evidence="14" type="ORF">SAMN02745168_1634</name>
</gene>
<dbReference type="PIRSF" id="PIRSF000804">
    <property type="entry name" value="DNA_pol_III_b"/>
    <property type="match status" value="1"/>
</dbReference>
<feature type="domain" description="DNA polymerase III beta sliding clamp central" evidence="12">
    <location>
        <begin position="128"/>
        <end position="240"/>
    </location>
</feature>
<feature type="domain" description="DNA polymerase III beta sliding clamp C-terminal" evidence="13">
    <location>
        <begin position="245"/>
        <end position="365"/>
    </location>
</feature>
<dbReference type="EMBL" id="FWXW01000003">
    <property type="protein sequence ID" value="SMC57371.1"/>
    <property type="molecule type" value="Genomic_DNA"/>
</dbReference>
<dbReference type="STRING" id="1122930.SAMN02745168_1634"/>
<comment type="function">
    <text evidence="10">Confers DNA tethering and processivity to DNA polymerases and other proteins. Acts as a clamp, forming a ring around DNA (a reaction catalyzed by the clamp-loading complex) which diffuses in an ATP-independent manner freely and bidirectionally along dsDNA. Initially characterized for its ability to contact the catalytic subunit of DNA polymerase III (Pol III), a complex, multichain enzyme responsible for most of the replicative synthesis in bacteria; Pol III exhibits 3'-5' exonuclease proofreading activity. The beta chain is required for initiation of replication as well as for processivity of DNA replication.</text>
</comment>
<dbReference type="Pfam" id="PF02767">
    <property type="entry name" value="DNA_pol3_beta_2"/>
    <property type="match status" value="1"/>
</dbReference>